<reference evidence="1 2" key="2">
    <citation type="submission" date="2018-11" db="EMBL/GenBank/DDBJ databases">
        <authorList>
            <consortium name="Pathogen Informatics"/>
        </authorList>
    </citation>
    <scope>NUCLEOTIDE SEQUENCE [LARGE SCALE GENOMIC DNA]</scope>
</reference>
<dbReference type="Proteomes" id="UP000271098">
    <property type="component" value="Unassembled WGS sequence"/>
</dbReference>
<dbReference type="WBParaSite" id="GPUH_0000062101-mRNA-1">
    <property type="protein sequence ID" value="GPUH_0000062101-mRNA-1"/>
    <property type="gene ID" value="GPUH_0000062101"/>
</dbReference>
<name>A0A183CVY0_9BILA</name>
<evidence type="ECO:0000313" key="2">
    <source>
        <dbReference type="Proteomes" id="UP000271098"/>
    </source>
</evidence>
<gene>
    <name evidence="1" type="ORF">GPUH_LOCUS621</name>
</gene>
<accession>A0A183CVY0</accession>
<protein>
    <submittedName>
        <fullName evidence="3">Transposase</fullName>
    </submittedName>
</protein>
<evidence type="ECO:0000313" key="1">
    <source>
        <dbReference type="EMBL" id="VDK28415.1"/>
    </source>
</evidence>
<keyword evidence="2" id="KW-1185">Reference proteome</keyword>
<proteinExistence type="predicted"/>
<sequence>MAGCLVGYENWTVKKIPMRNIAEEAADVWTKPSAKITDLVEQFKKESAFYVEKMNHWYCSASYDEGEAFKSRQIAKIARIYSEMHPESNSSHVHAYKKPLESYRFLVHT</sequence>
<dbReference type="EMBL" id="UYRT01000592">
    <property type="protein sequence ID" value="VDK28415.1"/>
    <property type="molecule type" value="Genomic_DNA"/>
</dbReference>
<organism evidence="3">
    <name type="scientific">Gongylonema pulchrum</name>
    <dbReference type="NCBI Taxonomy" id="637853"/>
    <lineage>
        <taxon>Eukaryota</taxon>
        <taxon>Metazoa</taxon>
        <taxon>Ecdysozoa</taxon>
        <taxon>Nematoda</taxon>
        <taxon>Chromadorea</taxon>
        <taxon>Rhabditida</taxon>
        <taxon>Spirurina</taxon>
        <taxon>Spiruromorpha</taxon>
        <taxon>Spiruroidea</taxon>
        <taxon>Gongylonematidae</taxon>
        <taxon>Gongylonema</taxon>
    </lineage>
</organism>
<reference evidence="3" key="1">
    <citation type="submission" date="2016-06" db="UniProtKB">
        <authorList>
            <consortium name="WormBaseParasite"/>
        </authorList>
    </citation>
    <scope>IDENTIFICATION</scope>
</reference>
<evidence type="ECO:0000313" key="3">
    <source>
        <dbReference type="WBParaSite" id="GPUH_0000062101-mRNA-1"/>
    </source>
</evidence>
<dbReference type="AlphaFoldDB" id="A0A183CVY0"/>